<keyword evidence="9 16" id="KW-0521">NADP</keyword>
<dbReference type="Proteomes" id="UP000030700">
    <property type="component" value="Unassembled WGS sequence"/>
</dbReference>
<dbReference type="SUPFAM" id="SSF56194">
    <property type="entry name" value="Uridine diphospho-N-Acetylenolpyruvylglucosamine reductase, MurB, C-terminal domain"/>
    <property type="match status" value="1"/>
</dbReference>
<evidence type="ECO:0000256" key="7">
    <source>
        <dbReference type="ARBA" id="ARBA00022630"/>
    </source>
</evidence>
<evidence type="ECO:0000256" key="3">
    <source>
        <dbReference type="ARBA" id="ARBA00004496"/>
    </source>
</evidence>
<evidence type="ECO:0000313" key="19">
    <source>
        <dbReference type="Proteomes" id="UP000030700"/>
    </source>
</evidence>
<dbReference type="Pfam" id="PF02873">
    <property type="entry name" value="MurB_C"/>
    <property type="match status" value="1"/>
</dbReference>
<gene>
    <name evidence="16" type="primary">murB</name>
    <name evidence="18" type="ORF">U14_01546</name>
</gene>
<dbReference type="InterPro" id="IPR016167">
    <property type="entry name" value="FAD-bd_PCMH_sub1"/>
</dbReference>
<dbReference type="GO" id="GO:0005829">
    <property type="term" value="C:cytosol"/>
    <property type="evidence" value="ECO:0007669"/>
    <property type="project" value="TreeGrafter"/>
</dbReference>
<organism evidence="18 19">
    <name type="scientific">Candidatus Moduliflexus flocculans</name>
    <dbReference type="NCBI Taxonomy" id="1499966"/>
    <lineage>
        <taxon>Bacteria</taxon>
        <taxon>Candidatus Moduliflexota</taxon>
        <taxon>Candidatus Moduliflexia</taxon>
        <taxon>Candidatus Moduliflexales</taxon>
        <taxon>Candidatus Moduliflexaceae</taxon>
    </lineage>
</organism>
<keyword evidence="10 16" id="KW-0133">Cell shape</keyword>
<dbReference type="NCBIfam" id="NF010478">
    <property type="entry name" value="PRK13903.1"/>
    <property type="match status" value="1"/>
</dbReference>
<dbReference type="InterPro" id="IPR036318">
    <property type="entry name" value="FAD-bd_PCMH-like_sf"/>
</dbReference>
<sequence length="362" mass="39713">MREIQKDISLRQLTTFKIGGPARYFTEAQSFAEIEQAWQFAREHRLNTLILGGGSNMLVSDAGFDGLVIKINLTGMTIQAEDEQTILLNAAAGECWDDVTARCVESGWWGIENLSLIPGSAGALAVQNVGAYGQEASEVIESLDVCDLADGRRFQMTTQQCGFGYRVSMFNTTCPGRYLILSVTLRLKKRGEANLSYRDLAAYFEGKKSPTLTDIREAVIAIRNAKLPDPAIIGNAGSFFKNLTLDLAAFQRMLAHVRRQRGNETAAVIETRCRISGNQVKVPTALLLDVCGLKGLKIGGAALYDKHPLILINATGNATADEVMSLMKTVRQTVYAHTGLEIMPEPNFIGFTQEELECYFAL</sequence>
<dbReference type="GO" id="GO:0008762">
    <property type="term" value="F:UDP-N-acetylmuramate dehydrogenase activity"/>
    <property type="evidence" value="ECO:0007669"/>
    <property type="project" value="UniProtKB-UniRule"/>
</dbReference>
<evidence type="ECO:0000256" key="5">
    <source>
        <dbReference type="ARBA" id="ARBA00022490"/>
    </source>
</evidence>
<dbReference type="InterPro" id="IPR036635">
    <property type="entry name" value="MurB_C_sf"/>
</dbReference>
<comment type="similarity">
    <text evidence="16">Belongs to the MurB family.</text>
</comment>
<name>A0A0S6VZ04_9BACT</name>
<evidence type="ECO:0000256" key="6">
    <source>
        <dbReference type="ARBA" id="ARBA00022618"/>
    </source>
</evidence>
<dbReference type="AlphaFoldDB" id="A0A0S6VZ04"/>
<dbReference type="HAMAP" id="MF_00037">
    <property type="entry name" value="MurB"/>
    <property type="match status" value="1"/>
</dbReference>
<evidence type="ECO:0000256" key="14">
    <source>
        <dbReference type="ARBA" id="ARBA00023316"/>
    </source>
</evidence>
<dbReference type="Gene3D" id="3.90.78.10">
    <property type="entry name" value="UDP-N-acetylenolpyruvoylglucosamine reductase, C-terminal domain"/>
    <property type="match status" value="1"/>
</dbReference>
<dbReference type="NCBIfam" id="NF000755">
    <property type="entry name" value="PRK00046.1"/>
    <property type="match status" value="1"/>
</dbReference>
<evidence type="ECO:0000256" key="16">
    <source>
        <dbReference type="HAMAP-Rule" id="MF_00037"/>
    </source>
</evidence>
<dbReference type="InterPro" id="IPR003170">
    <property type="entry name" value="MurB"/>
</dbReference>
<comment type="cofactor">
    <cofactor evidence="1 16">
        <name>FAD</name>
        <dbReference type="ChEBI" id="CHEBI:57692"/>
    </cofactor>
</comment>
<comment type="catalytic activity">
    <reaction evidence="15 16">
        <text>UDP-N-acetyl-alpha-D-muramate + NADP(+) = UDP-N-acetyl-3-O-(1-carboxyvinyl)-alpha-D-glucosamine + NADPH + H(+)</text>
        <dbReference type="Rhea" id="RHEA:12248"/>
        <dbReference type="ChEBI" id="CHEBI:15378"/>
        <dbReference type="ChEBI" id="CHEBI:57783"/>
        <dbReference type="ChEBI" id="CHEBI:58349"/>
        <dbReference type="ChEBI" id="CHEBI:68483"/>
        <dbReference type="ChEBI" id="CHEBI:70757"/>
        <dbReference type="EC" id="1.3.1.98"/>
    </reaction>
</comment>
<dbReference type="EC" id="1.3.1.98" evidence="16"/>
<evidence type="ECO:0000256" key="1">
    <source>
        <dbReference type="ARBA" id="ARBA00001974"/>
    </source>
</evidence>
<dbReference type="GO" id="GO:0009252">
    <property type="term" value="P:peptidoglycan biosynthetic process"/>
    <property type="evidence" value="ECO:0007669"/>
    <property type="project" value="UniProtKB-UniRule"/>
</dbReference>
<feature type="active site" evidence="16">
    <location>
        <position position="166"/>
    </location>
</feature>
<keyword evidence="8 16" id="KW-0274">FAD</keyword>
<accession>A0A0S6VZ04</accession>
<evidence type="ECO:0000256" key="4">
    <source>
        <dbReference type="ARBA" id="ARBA00004752"/>
    </source>
</evidence>
<dbReference type="InterPro" id="IPR006094">
    <property type="entry name" value="Oxid_FAD_bind_N"/>
</dbReference>
<feature type="active site" description="Proton donor" evidence="16">
    <location>
        <position position="238"/>
    </location>
</feature>
<dbReference type="HOGENOM" id="CLU_035304_0_0_0"/>
<evidence type="ECO:0000256" key="2">
    <source>
        <dbReference type="ARBA" id="ARBA00003921"/>
    </source>
</evidence>
<dbReference type="PANTHER" id="PTHR21071:SF4">
    <property type="entry name" value="UDP-N-ACETYLENOLPYRUVOYLGLUCOSAMINE REDUCTASE"/>
    <property type="match status" value="1"/>
</dbReference>
<dbReference type="STRING" id="1499966.U14_01546"/>
<evidence type="ECO:0000256" key="13">
    <source>
        <dbReference type="ARBA" id="ARBA00023306"/>
    </source>
</evidence>
<dbReference type="Pfam" id="PF01565">
    <property type="entry name" value="FAD_binding_4"/>
    <property type="match status" value="1"/>
</dbReference>
<dbReference type="UniPathway" id="UPA00219"/>
<proteinExistence type="inferred from homology"/>
<dbReference type="InterPro" id="IPR016166">
    <property type="entry name" value="FAD-bd_PCMH"/>
</dbReference>
<evidence type="ECO:0000256" key="9">
    <source>
        <dbReference type="ARBA" id="ARBA00022857"/>
    </source>
</evidence>
<dbReference type="GO" id="GO:0071949">
    <property type="term" value="F:FAD binding"/>
    <property type="evidence" value="ECO:0007669"/>
    <property type="project" value="InterPro"/>
</dbReference>
<keyword evidence="19" id="KW-1185">Reference proteome</keyword>
<keyword evidence="13 16" id="KW-0131">Cell cycle</keyword>
<dbReference type="GO" id="GO:0071555">
    <property type="term" value="P:cell wall organization"/>
    <property type="evidence" value="ECO:0007669"/>
    <property type="project" value="UniProtKB-KW"/>
</dbReference>
<dbReference type="GO" id="GO:0051301">
    <property type="term" value="P:cell division"/>
    <property type="evidence" value="ECO:0007669"/>
    <property type="project" value="UniProtKB-KW"/>
</dbReference>
<keyword evidence="5 16" id="KW-0963">Cytoplasm</keyword>
<dbReference type="PANTHER" id="PTHR21071">
    <property type="entry name" value="UDP-N-ACETYLENOLPYRUVOYLGLUCOSAMINE REDUCTASE"/>
    <property type="match status" value="1"/>
</dbReference>
<evidence type="ECO:0000256" key="15">
    <source>
        <dbReference type="ARBA" id="ARBA00048914"/>
    </source>
</evidence>
<dbReference type="NCBIfam" id="TIGR00179">
    <property type="entry name" value="murB"/>
    <property type="match status" value="1"/>
</dbReference>
<feature type="domain" description="FAD-binding PCMH-type" evidence="17">
    <location>
        <begin position="17"/>
        <end position="190"/>
    </location>
</feature>
<keyword evidence="6 16" id="KW-0132">Cell division</keyword>
<dbReference type="SUPFAM" id="SSF56176">
    <property type="entry name" value="FAD-binding/transporter-associated domain-like"/>
    <property type="match status" value="1"/>
</dbReference>
<dbReference type="InterPro" id="IPR011601">
    <property type="entry name" value="MurB_C"/>
</dbReference>
<keyword evidence="11 16" id="KW-0573">Peptidoglycan synthesis</keyword>
<keyword evidence="12 16" id="KW-0560">Oxidoreductase</keyword>
<evidence type="ECO:0000259" key="17">
    <source>
        <dbReference type="PROSITE" id="PS51387"/>
    </source>
</evidence>
<feature type="active site" evidence="16">
    <location>
        <position position="345"/>
    </location>
</feature>
<dbReference type="InterPro" id="IPR016169">
    <property type="entry name" value="FAD-bd_PCMH_sub2"/>
</dbReference>
<dbReference type="EMBL" id="DF820456">
    <property type="protein sequence ID" value="GAK50318.1"/>
    <property type="molecule type" value="Genomic_DNA"/>
</dbReference>
<evidence type="ECO:0000256" key="12">
    <source>
        <dbReference type="ARBA" id="ARBA00023002"/>
    </source>
</evidence>
<evidence type="ECO:0000256" key="10">
    <source>
        <dbReference type="ARBA" id="ARBA00022960"/>
    </source>
</evidence>
<comment type="subcellular location">
    <subcellularLocation>
        <location evidence="3 16">Cytoplasm</location>
    </subcellularLocation>
</comment>
<protein>
    <recommendedName>
        <fullName evidence="16">UDP-N-acetylenolpyruvoylglucosamine reductase</fullName>
        <ecNumber evidence="16">1.3.1.98</ecNumber>
    </recommendedName>
    <alternativeName>
        <fullName evidence="16">UDP-N-acetylmuramate dehydrogenase</fullName>
    </alternativeName>
</protein>
<reference evidence="18 19" key="1">
    <citation type="journal article" date="2015" name="PeerJ">
        <title>First genomic representation of candidate bacterial phylum KSB3 points to enhanced environmental sensing as a trigger of wastewater bulking.</title>
        <authorList>
            <person name="Sekiguchi Y."/>
            <person name="Ohashi A."/>
            <person name="Parks D.H."/>
            <person name="Yamauchi T."/>
            <person name="Tyson G.W."/>
            <person name="Hugenholtz P."/>
        </authorList>
    </citation>
    <scope>NUCLEOTIDE SEQUENCE [LARGE SCALE GENOMIC DNA]</scope>
</reference>
<comment type="pathway">
    <text evidence="4 16">Cell wall biogenesis; peptidoglycan biosynthesis.</text>
</comment>
<dbReference type="Gene3D" id="3.30.465.10">
    <property type="match status" value="1"/>
</dbReference>
<dbReference type="Gene3D" id="3.30.43.10">
    <property type="entry name" value="Uridine Diphospho-n-acetylenolpyruvylglucosamine Reductase, domain 2"/>
    <property type="match status" value="1"/>
</dbReference>
<keyword evidence="14 16" id="KW-0961">Cell wall biogenesis/degradation</keyword>
<keyword evidence="7 16" id="KW-0285">Flavoprotein</keyword>
<evidence type="ECO:0000256" key="8">
    <source>
        <dbReference type="ARBA" id="ARBA00022827"/>
    </source>
</evidence>
<evidence type="ECO:0000313" key="18">
    <source>
        <dbReference type="EMBL" id="GAK50318.1"/>
    </source>
</evidence>
<dbReference type="PROSITE" id="PS51387">
    <property type="entry name" value="FAD_PCMH"/>
    <property type="match status" value="1"/>
</dbReference>
<dbReference type="GO" id="GO:0008360">
    <property type="term" value="P:regulation of cell shape"/>
    <property type="evidence" value="ECO:0007669"/>
    <property type="project" value="UniProtKB-KW"/>
</dbReference>
<evidence type="ECO:0000256" key="11">
    <source>
        <dbReference type="ARBA" id="ARBA00022984"/>
    </source>
</evidence>
<comment type="function">
    <text evidence="2 16">Cell wall formation.</text>
</comment>